<proteinExistence type="predicted"/>
<organism evidence="2 3">
    <name type="scientific">Neolentinus lepideus HHB14362 ss-1</name>
    <dbReference type="NCBI Taxonomy" id="1314782"/>
    <lineage>
        <taxon>Eukaryota</taxon>
        <taxon>Fungi</taxon>
        <taxon>Dikarya</taxon>
        <taxon>Basidiomycota</taxon>
        <taxon>Agaricomycotina</taxon>
        <taxon>Agaricomycetes</taxon>
        <taxon>Gloeophyllales</taxon>
        <taxon>Gloeophyllaceae</taxon>
        <taxon>Neolentinus</taxon>
    </lineage>
</organism>
<accession>A0A165NAI6</accession>
<gene>
    <name evidence="2" type="ORF">NEOLEDRAFT_974650</name>
</gene>
<protein>
    <submittedName>
        <fullName evidence="2">Uncharacterized protein</fullName>
    </submittedName>
</protein>
<keyword evidence="3" id="KW-1185">Reference proteome</keyword>
<evidence type="ECO:0000256" key="1">
    <source>
        <dbReference type="SAM" id="MobiDB-lite"/>
    </source>
</evidence>
<dbReference type="EMBL" id="KV425642">
    <property type="protein sequence ID" value="KZT19385.1"/>
    <property type="molecule type" value="Genomic_DNA"/>
</dbReference>
<feature type="region of interest" description="Disordered" evidence="1">
    <location>
        <begin position="1"/>
        <end position="34"/>
    </location>
</feature>
<evidence type="ECO:0000313" key="3">
    <source>
        <dbReference type="Proteomes" id="UP000076761"/>
    </source>
</evidence>
<dbReference type="InParanoid" id="A0A165NAI6"/>
<evidence type="ECO:0000313" key="2">
    <source>
        <dbReference type="EMBL" id="KZT19385.1"/>
    </source>
</evidence>
<dbReference type="Proteomes" id="UP000076761">
    <property type="component" value="Unassembled WGS sequence"/>
</dbReference>
<name>A0A165NAI6_9AGAM</name>
<sequence>MRSLRLRPLPTQASRCSRFDDARSNTGPDHAYHGRRAETFPSWLPGQNFRCLLRDLESPRPQAVLFVPTFNTTLLQCHPPRLQDYLPGNKLAPPLQRQNFDTPWDGYLLVARPFCERAESAGSSGAPHDMYVSELHRVTLLSEYTARTPWVSHLSCVRPSRRVVSPFRRKLDYSTHLCAARHPTWDYSDTGMSNSTNTNTDCSGRYDGPS</sequence>
<feature type="compositionally biased region" description="Polar residues" evidence="1">
    <location>
        <begin position="190"/>
        <end position="202"/>
    </location>
</feature>
<dbReference type="AlphaFoldDB" id="A0A165NAI6"/>
<feature type="region of interest" description="Disordered" evidence="1">
    <location>
        <begin position="190"/>
        <end position="210"/>
    </location>
</feature>
<reference evidence="2 3" key="1">
    <citation type="journal article" date="2016" name="Mol. Biol. Evol.">
        <title>Comparative Genomics of Early-Diverging Mushroom-Forming Fungi Provides Insights into the Origins of Lignocellulose Decay Capabilities.</title>
        <authorList>
            <person name="Nagy L.G."/>
            <person name="Riley R."/>
            <person name="Tritt A."/>
            <person name="Adam C."/>
            <person name="Daum C."/>
            <person name="Floudas D."/>
            <person name="Sun H."/>
            <person name="Yadav J.S."/>
            <person name="Pangilinan J."/>
            <person name="Larsson K.H."/>
            <person name="Matsuura K."/>
            <person name="Barry K."/>
            <person name="Labutti K."/>
            <person name="Kuo R."/>
            <person name="Ohm R.A."/>
            <person name="Bhattacharya S.S."/>
            <person name="Shirouzu T."/>
            <person name="Yoshinaga Y."/>
            <person name="Martin F.M."/>
            <person name="Grigoriev I.V."/>
            <person name="Hibbett D.S."/>
        </authorList>
    </citation>
    <scope>NUCLEOTIDE SEQUENCE [LARGE SCALE GENOMIC DNA]</scope>
    <source>
        <strain evidence="2 3">HHB14362 ss-1</strain>
    </source>
</reference>